<dbReference type="GO" id="GO:0005737">
    <property type="term" value="C:cytoplasm"/>
    <property type="evidence" value="ECO:0007669"/>
    <property type="project" value="TreeGrafter"/>
</dbReference>
<gene>
    <name evidence="10" type="primary">thiE</name>
    <name evidence="14" type="ORF">SAMN05421823_101443</name>
</gene>
<evidence type="ECO:0000256" key="10">
    <source>
        <dbReference type="HAMAP-Rule" id="MF_00097"/>
    </source>
</evidence>
<comment type="cofactor">
    <cofactor evidence="10">
        <name>Mg(2+)</name>
        <dbReference type="ChEBI" id="CHEBI:18420"/>
    </cofactor>
    <text evidence="10">Binds 1 Mg(2+) ion per subunit.</text>
</comment>
<evidence type="ECO:0000313" key="14">
    <source>
        <dbReference type="EMBL" id="SDJ92732.1"/>
    </source>
</evidence>
<feature type="binding site" evidence="10">
    <location>
        <begin position="184"/>
        <end position="185"/>
    </location>
    <ligand>
        <name>2-[(2R,5Z)-2-carboxy-4-methylthiazol-5(2H)-ylidene]ethyl phosphate</name>
        <dbReference type="ChEBI" id="CHEBI:62899"/>
    </ligand>
</feature>
<keyword evidence="6 10" id="KW-0784">Thiamine biosynthesis</keyword>
<dbReference type="GO" id="GO:0000287">
    <property type="term" value="F:magnesium ion binding"/>
    <property type="evidence" value="ECO:0007669"/>
    <property type="project" value="UniProtKB-UniRule"/>
</dbReference>
<dbReference type="SUPFAM" id="SSF51391">
    <property type="entry name" value="Thiamin phosphate synthase"/>
    <property type="match status" value="1"/>
</dbReference>
<feature type="binding site" evidence="10">
    <location>
        <position position="88"/>
    </location>
    <ligand>
        <name>Mg(2+)</name>
        <dbReference type="ChEBI" id="CHEBI:18420"/>
    </ligand>
</feature>
<dbReference type="FunFam" id="3.20.20.70:FF:000096">
    <property type="entry name" value="Thiamine-phosphate synthase"/>
    <property type="match status" value="1"/>
</dbReference>
<feature type="binding site" evidence="10">
    <location>
        <position position="136"/>
    </location>
    <ligand>
        <name>4-amino-2-methyl-5-(diphosphooxymethyl)pyrimidine</name>
        <dbReference type="ChEBI" id="CHEBI:57841"/>
    </ligand>
</feature>
<evidence type="ECO:0000256" key="3">
    <source>
        <dbReference type="ARBA" id="ARBA00022679"/>
    </source>
</evidence>
<name>A0A1G8XQ03_9BACT</name>
<comment type="catalytic activity">
    <reaction evidence="7 10 11">
        <text>4-methyl-5-(2-phosphooxyethyl)-thiazole + 4-amino-2-methyl-5-(diphosphooxymethyl)pyrimidine + H(+) = thiamine phosphate + diphosphate</text>
        <dbReference type="Rhea" id="RHEA:22328"/>
        <dbReference type="ChEBI" id="CHEBI:15378"/>
        <dbReference type="ChEBI" id="CHEBI:33019"/>
        <dbReference type="ChEBI" id="CHEBI:37575"/>
        <dbReference type="ChEBI" id="CHEBI:57841"/>
        <dbReference type="ChEBI" id="CHEBI:58296"/>
        <dbReference type="EC" id="2.5.1.3"/>
    </reaction>
</comment>
<keyword evidence="15" id="KW-1185">Reference proteome</keyword>
<evidence type="ECO:0000256" key="5">
    <source>
        <dbReference type="ARBA" id="ARBA00022842"/>
    </source>
</evidence>
<dbReference type="GO" id="GO:0004789">
    <property type="term" value="F:thiamine-phosphate diphosphorylase activity"/>
    <property type="evidence" value="ECO:0007669"/>
    <property type="project" value="UniProtKB-UniRule"/>
</dbReference>
<dbReference type="OrthoDB" id="9812206at2"/>
<evidence type="ECO:0000256" key="12">
    <source>
        <dbReference type="RuleBase" id="RU004253"/>
    </source>
</evidence>
<feature type="binding site" evidence="10">
    <location>
        <position position="68"/>
    </location>
    <ligand>
        <name>4-amino-2-methyl-5-(diphosphooxymethyl)pyrimidine</name>
        <dbReference type="ChEBI" id="CHEBI:57841"/>
    </ligand>
</feature>
<comment type="pathway">
    <text evidence="2 10 12">Cofactor biosynthesis; thiamine diphosphate biosynthesis; thiamine phosphate from 4-amino-2-methyl-5-diphosphomethylpyrimidine and 4-methyl-5-(2-phosphoethyl)-thiazole: step 1/1.</text>
</comment>
<dbReference type="GO" id="GO:0009229">
    <property type="term" value="P:thiamine diphosphate biosynthetic process"/>
    <property type="evidence" value="ECO:0007669"/>
    <property type="project" value="UniProtKB-UniRule"/>
</dbReference>
<sequence>MSAIYLVTDASLCDQAGHTLEFVVEAALQAGVRWIQLREKEETTRNFVRKAQQIQQLTQAYGAKLIINDRIDVALAIDADGVHVGQSDMPYALARRLVGPDKIVGLSVTNLAEWEEAEAWDVDYFGAGPIFHTDTKRDITPPMGLEGLRHMRQHSQHPIFAIGGIHEHNLDALMQTGIAGVAVVSAICSATDPATAARRLLHLTQHVQSS</sequence>
<dbReference type="Pfam" id="PF02581">
    <property type="entry name" value="TMP-TENI"/>
    <property type="match status" value="1"/>
</dbReference>
<dbReference type="STRING" id="1075417.SAMN05421823_101443"/>
<evidence type="ECO:0000256" key="2">
    <source>
        <dbReference type="ARBA" id="ARBA00005165"/>
    </source>
</evidence>
<dbReference type="HAMAP" id="MF_00097">
    <property type="entry name" value="TMP_synthase"/>
    <property type="match status" value="1"/>
</dbReference>
<evidence type="ECO:0000256" key="1">
    <source>
        <dbReference type="ARBA" id="ARBA00003814"/>
    </source>
</evidence>
<dbReference type="Gene3D" id="3.20.20.70">
    <property type="entry name" value="Aldolase class I"/>
    <property type="match status" value="1"/>
</dbReference>
<keyword evidence="5 10" id="KW-0460">Magnesium</keyword>
<keyword evidence="4 10" id="KW-0479">Metal-binding</keyword>
<evidence type="ECO:0000256" key="9">
    <source>
        <dbReference type="ARBA" id="ARBA00047883"/>
    </source>
</evidence>
<accession>A0A1G8XQ03</accession>
<dbReference type="InterPro" id="IPR013785">
    <property type="entry name" value="Aldolase_TIM"/>
</dbReference>
<comment type="catalytic activity">
    <reaction evidence="9 10 11">
        <text>2-[(2R,5Z)-2-carboxy-4-methylthiazol-5(2H)-ylidene]ethyl phosphate + 4-amino-2-methyl-5-(diphosphooxymethyl)pyrimidine + 2 H(+) = thiamine phosphate + CO2 + diphosphate</text>
        <dbReference type="Rhea" id="RHEA:47844"/>
        <dbReference type="ChEBI" id="CHEBI:15378"/>
        <dbReference type="ChEBI" id="CHEBI:16526"/>
        <dbReference type="ChEBI" id="CHEBI:33019"/>
        <dbReference type="ChEBI" id="CHEBI:37575"/>
        <dbReference type="ChEBI" id="CHEBI:57841"/>
        <dbReference type="ChEBI" id="CHEBI:62899"/>
        <dbReference type="EC" id="2.5.1.3"/>
    </reaction>
</comment>
<keyword evidence="3 10" id="KW-0808">Transferase</keyword>
<dbReference type="AlphaFoldDB" id="A0A1G8XQ03"/>
<feature type="binding site" evidence="10">
    <location>
        <position position="164"/>
    </location>
    <ligand>
        <name>2-[(2R,5Z)-2-carboxy-4-methylthiazol-5(2H)-ylidene]ethyl phosphate</name>
        <dbReference type="ChEBI" id="CHEBI:62899"/>
    </ligand>
</feature>
<dbReference type="InterPro" id="IPR034291">
    <property type="entry name" value="TMP_synthase"/>
</dbReference>
<feature type="domain" description="Thiamine phosphate synthase/TenI" evidence="13">
    <location>
        <begin position="4"/>
        <end position="187"/>
    </location>
</feature>
<comment type="function">
    <text evidence="1 10">Condenses 4-methyl-5-(beta-hydroxyethyl)thiazole monophosphate (THZ-P) and 2-methyl-4-amino-5-hydroxymethyl pyrimidine pyrophosphate (HMP-PP) to form thiamine monophosphate (TMP).</text>
</comment>
<feature type="binding site" evidence="10">
    <location>
        <begin position="133"/>
        <end position="135"/>
    </location>
    <ligand>
        <name>2-[(2R,5Z)-2-carboxy-4-methylthiazol-5(2H)-ylidene]ethyl phosphate</name>
        <dbReference type="ChEBI" id="CHEBI:62899"/>
    </ligand>
</feature>
<dbReference type="PANTHER" id="PTHR20857">
    <property type="entry name" value="THIAMINE-PHOSPHATE PYROPHOSPHORYLASE"/>
    <property type="match status" value="1"/>
</dbReference>
<dbReference type="UniPathway" id="UPA00060">
    <property type="reaction ID" value="UER00141"/>
</dbReference>
<dbReference type="PANTHER" id="PTHR20857:SF15">
    <property type="entry name" value="THIAMINE-PHOSPHATE SYNTHASE"/>
    <property type="match status" value="1"/>
</dbReference>
<dbReference type="NCBIfam" id="TIGR00693">
    <property type="entry name" value="thiE"/>
    <property type="match status" value="1"/>
</dbReference>
<dbReference type="Proteomes" id="UP000198510">
    <property type="component" value="Unassembled WGS sequence"/>
</dbReference>
<feature type="binding site" evidence="10">
    <location>
        <position position="69"/>
    </location>
    <ligand>
        <name>Mg(2+)</name>
        <dbReference type="ChEBI" id="CHEBI:18420"/>
    </ligand>
</feature>
<evidence type="ECO:0000313" key="15">
    <source>
        <dbReference type="Proteomes" id="UP000198510"/>
    </source>
</evidence>
<dbReference type="RefSeq" id="WP_089678477.1">
    <property type="nucleotide sequence ID" value="NZ_FNFO01000001.1"/>
</dbReference>
<dbReference type="EMBL" id="FNFO01000001">
    <property type="protein sequence ID" value="SDJ92732.1"/>
    <property type="molecule type" value="Genomic_DNA"/>
</dbReference>
<feature type="binding site" evidence="10">
    <location>
        <begin position="36"/>
        <end position="40"/>
    </location>
    <ligand>
        <name>4-amino-2-methyl-5-(diphosphooxymethyl)pyrimidine</name>
        <dbReference type="ChEBI" id="CHEBI:57841"/>
    </ligand>
</feature>
<proteinExistence type="inferred from homology"/>
<organism evidence="14 15">
    <name type="scientific">Catalinimonas alkaloidigena</name>
    <dbReference type="NCBI Taxonomy" id="1075417"/>
    <lineage>
        <taxon>Bacteria</taxon>
        <taxon>Pseudomonadati</taxon>
        <taxon>Bacteroidota</taxon>
        <taxon>Cytophagia</taxon>
        <taxon>Cytophagales</taxon>
        <taxon>Catalimonadaceae</taxon>
        <taxon>Catalinimonas</taxon>
    </lineage>
</organism>
<comment type="catalytic activity">
    <reaction evidence="8 10 11">
        <text>2-(2-carboxy-4-methylthiazol-5-yl)ethyl phosphate + 4-amino-2-methyl-5-(diphosphooxymethyl)pyrimidine + 2 H(+) = thiamine phosphate + CO2 + diphosphate</text>
        <dbReference type="Rhea" id="RHEA:47848"/>
        <dbReference type="ChEBI" id="CHEBI:15378"/>
        <dbReference type="ChEBI" id="CHEBI:16526"/>
        <dbReference type="ChEBI" id="CHEBI:33019"/>
        <dbReference type="ChEBI" id="CHEBI:37575"/>
        <dbReference type="ChEBI" id="CHEBI:57841"/>
        <dbReference type="ChEBI" id="CHEBI:62890"/>
        <dbReference type="EC" id="2.5.1.3"/>
    </reaction>
</comment>
<evidence type="ECO:0000256" key="8">
    <source>
        <dbReference type="ARBA" id="ARBA00047851"/>
    </source>
</evidence>
<evidence type="ECO:0000256" key="7">
    <source>
        <dbReference type="ARBA" id="ARBA00047334"/>
    </source>
</evidence>
<evidence type="ECO:0000259" key="13">
    <source>
        <dbReference type="Pfam" id="PF02581"/>
    </source>
</evidence>
<dbReference type="InterPro" id="IPR022998">
    <property type="entry name" value="ThiamineP_synth_TenI"/>
</dbReference>
<evidence type="ECO:0000256" key="4">
    <source>
        <dbReference type="ARBA" id="ARBA00022723"/>
    </source>
</evidence>
<reference evidence="14 15" key="1">
    <citation type="submission" date="2016-10" db="EMBL/GenBank/DDBJ databases">
        <authorList>
            <person name="de Groot N.N."/>
        </authorList>
    </citation>
    <scope>NUCLEOTIDE SEQUENCE [LARGE SCALE GENOMIC DNA]</scope>
    <source>
        <strain evidence="14 15">DSM 25186</strain>
    </source>
</reference>
<dbReference type="InterPro" id="IPR036206">
    <property type="entry name" value="ThiamineP_synth_sf"/>
</dbReference>
<evidence type="ECO:0000256" key="11">
    <source>
        <dbReference type="RuleBase" id="RU003826"/>
    </source>
</evidence>
<evidence type="ECO:0000256" key="6">
    <source>
        <dbReference type="ARBA" id="ARBA00022977"/>
    </source>
</evidence>
<feature type="binding site" evidence="10">
    <location>
        <position position="107"/>
    </location>
    <ligand>
        <name>4-amino-2-methyl-5-(diphosphooxymethyl)pyrimidine</name>
        <dbReference type="ChEBI" id="CHEBI:57841"/>
    </ligand>
</feature>
<dbReference type="GO" id="GO:0009228">
    <property type="term" value="P:thiamine biosynthetic process"/>
    <property type="evidence" value="ECO:0007669"/>
    <property type="project" value="UniProtKB-KW"/>
</dbReference>
<dbReference type="EC" id="2.5.1.3" evidence="10"/>
<comment type="similarity">
    <text evidence="10 11">Belongs to the thiamine-phosphate synthase family.</text>
</comment>
<protein>
    <recommendedName>
        <fullName evidence="10">Thiamine-phosphate synthase</fullName>
        <shortName evidence="10">TP synthase</shortName>
        <shortName evidence="10">TPS</shortName>
        <ecNumber evidence="10">2.5.1.3</ecNumber>
    </recommendedName>
    <alternativeName>
        <fullName evidence="10">Thiamine-phosphate pyrophosphorylase</fullName>
        <shortName evidence="10">TMP pyrophosphorylase</shortName>
        <shortName evidence="10">TMP-PPase</shortName>
    </alternativeName>
</protein>
<dbReference type="CDD" id="cd00564">
    <property type="entry name" value="TMP_TenI"/>
    <property type="match status" value="1"/>
</dbReference>